<accession>A0A9P6CB54</accession>
<dbReference type="AlphaFoldDB" id="A0A9P6CB54"/>
<comment type="caution">
    <text evidence="1">The sequence shown here is derived from an EMBL/GenBank/DDBJ whole genome shotgun (WGS) entry which is preliminary data.</text>
</comment>
<protein>
    <submittedName>
        <fullName evidence="1">Uncharacterized protein</fullName>
    </submittedName>
</protein>
<proteinExistence type="predicted"/>
<dbReference type="EMBL" id="MU151052">
    <property type="protein sequence ID" value="KAF9454794.1"/>
    <property type="molecule type" value="Genomic_DNA"/>
</dbReference>
<organism evidence="1 2">
    <name type="scientific">Macrolepiota fuliginosa MF-IS2</name>
    <dbReference type="NCBI Taxonomy" id="1400762"/>
    <lineage>
        <taxon>Eukaryota</taxon>
        <taxon>Fungi</taxon>
        <taxon>Dikarya</taxon>
        <taxon>Basidiomycota</taxon>
        <taxon>Agaricomycotina</taxon>
        <taxon>Agaricomycetes</taxon>
        <taxon>Agaricomycetidae</taxon>
        <taxon>Agaricales</taxon>
        <taxon>Agaricineae</taxon>
        <taxon>Agaricaceae</taxon>
        <taxon>Macrolepiota</taxon>
    </lineage>
</organism>
<gene>
    <name evidence="1" type="ORF">P691DRAFT_804155</name>
</gene>
<sequence length="84" mass="10106">MDLKDLMANVRRMLEEDHAKLQQCAEERRKREEVREARRAERELDVGYIREELIEIQNAFEKLKVIRADRQDTDHVEGERGADR</sequence>
<evidence type="ECO:0000313" key="1">
    <source>
        <dbReference type="EMBL" id="KAF9454794.1"/>
    </source>
</evidence>
<keyword evidence="2" id="KW-1185">Reference proteome</keyword>
<name>A0A9P6CB54_9AGAR</name>
<dbReference type="Proteomes" id="UP000807342">
    <property type="component" value="Unassembled WGS sequence"/>
</dbReference>
<reference evidence="1" key="1">
    <citation type="submission" date="2020-11" db="EMBL/GenBank/DDBJ databases">
        <authorList>
            <consortium name="DOE Joint Genome Institute"/>
            <person name="Ahrendt S."/>
            <person name="Riley R."/>
            <person name="Andreopoulos W."/>
            <person name="Labutti K."/>
            <person name="Pangilinan J."/>
            <person name="Ruiz-Duenas F.J."/>
            <person name="Barrasa J.M."/>
            <person name="Sanchez-Garcia M."/>
            <person name="Camarero S."/>
            <person name="Miyauchi S."/>
            <person name="Serrano A."/>
            <person name="Linde D."/>
            <person name="Babiker R."/>
            <person name="Drula E."/>
            <person name="Ayuso-Fernandez I."/>
            <person name="Pacheco R."/>
            <person name="Padilla G."/>
            <person name="Ferreira P."/>
            <person name="Barriuso J."/>
            <person name="Kellner H."/>
            <person name="Castanera R."/>
            <person name="Alfaro M."/>
            <person name="Ramirez L."/>
            <person name="Pisabarro A.G."/>
            <person name="Kuo A."/>
            <person name="Tritt A."/>
            <person name="Lipzen A."/>
            <person name="He G."/>
            <person name="Yan M."/>
            <person name="Ng V."/>
            <person name="Cullen D."/>
            <person name="Martin F."/>
            <person name="Rosso M.-N."/>
            <person name="Henrissat B."/>
            <person name="Hibbett D."/>
            <person name="Martinez A.T."/>
            <person name="Grigoriev I.V."/>
        </authorList>
    </citation>
    <scope>NUCLEOTIDE SEQUENCE</scope>
    <source>
        <strain evidence="1">MF-IS2</strain>
    </source>
</reference>
<evidence type="ECO:0000313" key="2">
    <source>
        <dbReference type="Proteomes" id="UP000807342"/>
    </source>
</evidence>